<reference evidence="2 3" key="1">
    <citation type="submission" date="2021-08" db="EMBL/GenBank/DDBJ databases">
        <title>Draft Genome Sequence of Phanerochaete sordida strain YK-624.</title>
        <authorList>
            <person name="Mori T."/>
            <person name="Dohra H."/>
            <person name="Suzuki T."/>
            <person name="Kawagishi H."/>
            <person name="Hirai H."/>
        </authorList>
    </citation>
    <scope>NUCLEOTIDE SEQUENCE [LARGE SCALE GENOMIC DNA]</scope>
    <source>
        <strain evidence="2 3">YK-624</strain>
    </source>
</reference>
<dbReference type="OrthoDB" id="10679610at2759"/>
<feature type="region of interest" description="Disordered" evidence="1">
    <location>
        <begin position="1"/>
        <end position="142"/>
    </location>
</feature>
<protein>
    <submittedName>
        <fullName evidence="2">Uncharacterized protein</fullName>
    </submittedName>
</protein>
<evidence type="ECO:0000313" key="2">
    <source>
        <dbReference type="EMBL" id="GJE85564.1"/>
    </source>
</evidence>
<feature type="compositionally biased region" description="Low complexity" evidence="1">
    <location>
        <begin position="166"/>
        <end position="179"/>
    </location>
</feature>
<dbReference type="EMBL" id="BPQB01000002">
    <property type="protein sequence ID" value="GJE85564.1"/>
    <property type="molecule type" value="Genomic_DNA"/>
</dbReference>
<dbReference type="AlphaFoldDB" id="A0A9P3G0P3"/>
<feature type="region of interest" description="Disordered" evidence="1">
    <location>
        <begin position="161"/>
        <end position="183"/>
    </location>
</feature>
<evidence type="ECO:0000256" key="1">
    <source>
        <dbReference type="SAM" id="MobiDB-lite"/>
    </source>
</evidence>
<proteinExistence type="predicted"/>
<dbReference type="Proteomes" id="UP000703269">
    <property type="component" value="Unassembled WGS sequence"/>
</dbReference>
<organism evidence="2 3">
    <name type="scientific">Phanerochaete sordida</name>
    <dbReference type="NCBI Taxonomy" id="48140"/>
    <lineage>
        <taxon>Eukaryota</taxon>
        <taxon>Fungi</taxon>
        <taxon>Dikarya</taxon>
        <taxon>Basidiomycota</taxon>
        <taxon>Agaricomycotina</taxon>
        <taxon>Agaricomycetes</taxon>
        <taxon>Polyporales</taxon>
        <taxon>Phanerochaetaceae</taxon>
        <taxon>Phanerochaete</taxon>
    </lineage>
</organism>
<sequence length="272" mass="28581">MDQSACLTPLPEYTSYTGDLPSDFPAAAPALGDTKKSRVMSYVAEQREAQGAAARGPKAQNSAATLRKEPPPYLSRTAPGLQSAGGTTPSSTPPLSRSAASPGLRPLILPTHVARRSAESTSPTHSSPQQKEQALRPLLLPQDLEERSQYEVSARVVFRAERDSDASVSSSEASDPSSSGTVTPGKIESILVLLDGSGAVRPSQSKAMVSAIPRSPLGDIHGSIASLASTYGTTPSCSSAFFSVRSHGSLRLTTNDSCHTDWEGEIISEYCH</sequence>
<evidence type="ECO:0000313" key="3">
    <source>
        <dbReference type="Proteomes" id="UP000703269"/>
    </source>
</evidence>
<feature type="compositionally biased region" description="Polar residues" evidence="1">
    <location>
        <begin position="119"/>
        <end position="132"/>
    </location>
</feature>
<keyword evidence="3" id="KW-1185">Reference proteome</keyword>
<gene>
    <name evidence="2" type="ORF">PsYK624_016430</name>
</gene>
<comment type="caution">
    <text evidence="2">The sequence shown here is derived from an EMBL/GenBank/DDBJ whole genome shotgun (WGS) entry which is preliminary data.</text>
</comment>
<feature type="compositionally biased region" description="Low complexity" evidence="1">
    <location>
        <begin position="84"/>
        <end position="102"/>
    </location>
</feature>
<name>A0A9P3G0P3_9APHY</name>
<accession>A0A9P3G0P3</accession>